<dbReference type="Gene3D" id="3.30.420.40">
    <property type="match status" value="2"/>
</dbReference>
<dbReference type="FunFam" id="3.90.640.10:FF:000023">
    <property type="entry name" value="Hsp70 chaperone (BiP)"/>
    <property type="match status" value="1"/>
</dbReference>
<dbReference type="Gene3D" id="3.90.640.10">
    <property type="entry name" value="Actin, Chain A, domain 4"/>
    <property type="match status" value="1"/>
</dbReference>
<keyword evidence="1" id="KW-0547">Nucleotide-binding</keyword>
<dbReference type="CDD" id="cd10232">
    <property type="entry name" value="ASKHA_NBD_HSP70_ScSsz1p-like"/>
    <property type="match status" value="1"/>
</dbReference>
<dbReference type="AlphaFoldDB" id="T5ACW6"/>
<sequence length="609" mass="64895">MAESRGVKPGPEPADRVAIGITFGNSNSSIAYTVDDKAEVIANEDGDRQIPTVLSYVDGDEYYGHQAKAFLVRNPTNTIAYFRDFLGKEFKAIDPTHCHAAAHPIDSAGTVSFSVKDKSDEGEASTVSVSDASSRYMRRLVNSASEYIGKKVTSAAITVPTDFTNKQREALIKAVNDADIEVLQLISDPVAAVLAYDARPEATVEDKIVVVADLGGTHSDVAVVASRGGMYTILATVHDYEFSGVHLDEALMDHFAKEFIKKHNTDPRSNPKSLAKLRQEAEATKKALSLGSNAQFSVESLADGYDFSSTINRMRYEMIGRRIFEGFNRLVEGAVKKAELDVLDVDEVIMCGGTSHTPRVANNLRAIFPETTPILAPATSTAAINPSELQARGAALQASLIQEYEASDIEQSTHPAVTTVNHISNAIGVVAVGPDGEDVFKPVMQAETAVPARRIVHLACPKDGNDFLIKVVEGGTHIKVTKPEPKAKESGANGDKEDDSDFDDDEDEEKREKVWKTGKQLAEAAVKGVKKGGKVELKLVLELVLDGEAAEVAGAERVLLGVGVGVVVEGGVVVVAAGRRVGVAPGAPAVAAGKDVLDALVGRELARLT</sequence>
<feature type="region of interest" description="Disordered" evidence="3">
    <location>
        <begin position="480"/>
        <end position="511"/>
    </location>
</feature>
<dbReference type="GO" id="GO:0140662">
    <property type="term" value="F:ATP-dependent protein folding chaperone"/>
    <property type="evidence" value="ECO:0007669"/>
    <property type="project" value="InterPro"/>
</dbReference>
<dbReference type="GO" id="GO:0005524">
    <property type="term" value="F:ATP binding"/>
    <property type="evidence" value="ECO:0007669"/>
    <property type="project" value="UniProtKB-KW"/>
</dbReference>
<evidence type="ECO:0000313" key="5">
    <source>
        <dbReference type="Proteomes" id="UP000019374"/>
    </source>
</evidence>
<dbReference type="SUPFAM" id="SSF53067">
    <property type="entry name" value="Actin-like ATPase domain"/>
    <property type="match status" value="2"/>
</dbReference>
<dbReference type="InterPro" id="IPR013126">
    <property type="entry name" value="Hsp_70_fam"/>
</dbReference>
<keyword evidence="2" id="KW-0067">ATP-binding</keyword>
<dbReference type="EMBL" id="KE652219">
    <property type="protein sequence ID" value="EQL03305.1"/>
    <property type="molecule type" value="Genomic_DNA"/>
</dbReference>
<gene>
    <name evidence="4" type="ORF">OCS_00983</name>
</gene>
<protein>
    <submittedName>
        <fullName evidence="4">Heat shock 70 kd protein cognate 1</fullName>
    </submittedName>
</protein>
<dbReference type="Gene3D" id="3.30.30.30">
    <property type="match status" value="1"/>
</dbReference>
<dbReference type="GO" id="GO:0005634">
    <property type="term" value="C:nucleus"/>
    <property type="evidence" value="ECO:0007669"/>
    <property type="project" value="TreeGrafter"/>
</dbReference>
<dbReference type="InterPro" id="IPR043129">
    <property type="entry name" value="ATPase_NBD"/>
</dbReference>
<dbReference type="PANTHER" id="PTHR45639">
    <property type="entry name" value="HSC70CB, ISOFORM G-RELATED"/>
    <property type="match status" value="1"/>
</dbReference>
<dbReference type="HOGENOM" id="CLU_005965_0_3_1"/>
<dbReference type="PANTHER" id="PTHR45639:SF32">
    <property type="entry name" value="HEAT SHOCK PROTEIN PDR13"/>
    <property type="match status" value="1"/>
</dbReference>
<dbReference type="FunFam" id="3.30.30.30:FF:000009">
    <property type="entry name" value="Heat shock protein Hsp70"/>
    <property type="match status" value="1"/>
</dbReference>
<keyword evidence="4" id="KW-0346">Stress response</keyword>
<accession>T5ACW6</accession>
<proteinExistence type="predicted"/>
<evidence type="ECO:0000256" key="1">
    <source>
        <dbReference type="ARBA" id="ARBA00022741"/>
    </source>
</evidence>
<dbReference type="GO" id="GO:0005829">
    <property type="term" value="C:cytosol"/>
    <property type="evidence" value="ECO:0007669"/>
    <property type="project" value="TreeGrafter"/>
</dbReference>
<dbReference type="eggNOG" id="KOG0101">
    <property type="taxonomic scope" value="Eukaryota"/>
</dbReference>
<organism evidence="4 5">
    <name type="scientific">Ophiocordyceps sinensis (strain Co18 / CGMCC 3.14243)</name>
    <name type="common">Yarsagumba caterpillar fungus</name>
    <name type="synonym">Hirsutella sinensis</name>
    <dbReference type="NCBI Taxonomy" id="911162"/>
    <lineage>
        <taxon>Eukaryota</taxon>
        <taxon>Fungi</taxon>
        <taxon>Dikarya</taxon>
        <taxon>Ascomycota</taxon>
        <taxon>Pezizomycotina</taxon>
        <taxon>Sordariomycetes</taxon>
        <taxon>Hypocreomycetidae</taxon>
        <taxon>Hypocreales</taxon>
        <taxon>Ophiocordycipitaceae</taxon>
        <taxon>Ophiocordyceps</taxon>
    </lineage>
</organism>
<dbReference type="PRINTS" id="PR00301">
    <property type="entry name" value="HEATSHOCK70"/>
</dbReference>
<reference evidence="4 5" key="1">
    <citation type="journal article" date="2013" name="Chin. Sci. Bull.">
        <title>Genome survey uncovers the secrets of sex and lifestyle in caterpillar fungus.</title>
        <authorList>
            <person name="Hu X."/>
            <person name="Zhang Y."/>
            <person name="Xiao G."/>
            <person name="Zheng P."/>
            <person name="Xia Y."/>
            <person name="Zhang X."/>
            <person name="St Leger R.J."/>
            <person name="Liu X."/>
            <person name="Wang C."/>
        </authorList>
    </citation>
    <scope>NUCLEOTIDE SEQUENCE [LARGE SCALE GENOMIC DNA]</scope>
    <source>
        <strain evidence="5">Co18 / CGMCC 3.14243</strain>
        <tissue evidence="4">Fruit-body</tissue>
    </source>
</reference>
<dbReference type="Pfam" id="PF00012">
    <property type="entry name" value="HSP70"/>
    <property type="match status" value="1"/>
</dbReference>
<evidence type="ECO:0000313" key="4">
    <source>
        <dbReference type="EMBL" id="EQL03305.1"/>
    </source>
</evidence>
<dbReference type="Proteomes" id="UP000019374">
    <property type="component" value="Unassembled WGS sequence"/>
</dbReference>
<feature type="compositionally biased region" description="Acidic residues" evidence="3">
    <location>
        <begin position="496"/>
        <end position="509"/>
    </location>
</feature>
<dbReference type="OrthoDB" id="29851at2759"/>
<evidence type="ECO:0000256" key="2">
    <source>
        <dbReference type="ARBA" id="ARBA00022840"/>
    </source>
</evidence>
<name>T5ACW6_OPHSC</name>
<evidence type="ECO:0000256" key="3">
    <source>
        <dbReference type="SAM" id="MobiDB-lite"/>
    </source>
</evidence>